<keyword evidence="6" id="KW-0732">Signal</keyword>
<keyword evidence="5" id="KW-0443">Lipid metabolism</keyword>
<evidence type="ECO:0000256" key="1">
    <source>
        <dbReference type="ARBA" id="ARBA00001024"/>
    </source>
</evidence>
<evidence type="ECO:0000256" key="4">
    <source>
        <dbReference type="ARBA" id="ARBA00022963"/>
    </source>
</evidence>
<evidence type="ECO:0000256" key="2">
    <source>
        <dbReference type="ARBA" id="ARBA00013279"/>
    </source>
</evidence>
<dbReference type="SUPFAM" id="SSF53474">
    <property type="entry name" value="alpha/beta-Hydrolases"/>
    <property type="match status" value="1"/>
</dbReference>
<evidence type="ECO:0000256" key="5">
    <source>
        <dbReference type="ARBA" id="ARBA00023098"/>
    </source>
</evidence>
<keyword evidence="4" id="KW-0442">Lipid degradation</keyword>
<feature type="chain" id="PRO_5015377388" description="triacylglycerol lipase" evidence="6">
    <location>
        <begin position="21"/>
        <end position="459"/>
    </location>
</feature>
<dbReference type="InterPro" id="IPR005152">
    <property type="entry name" value="Lipase_secreted"/>
</dbReference>
<keyword evidence="3" id="KW-0378">Hydrolase</keyword>
<dbReference type="Gene3D" id="3.40.50.1820">
    <property type="entry name" value="alpha/beta hydrolase"/>
    <property type="match status" value="1"/>
</dbReference>
<dbReference type="EC" id="3.1.1.3" evidence="2"/>
<reference evidence="7 8" key="1">
    <citation type="journal article" date="2018" name="Front. Microbiol.">
        <title>Prospects for Fungal Bioremediation of Acidic Radioactive Waste Sites: Characterization and Genome Sequence of Rhodotorula taiwanensis MD1149.</title>
        <authorList>
            <person name="Tkavc R."/>
            <person name="Matrosova V.Y."/>
            <person name="Grichenko O.E."/>
            <person name="Gostincar C."/>
            <person name="Volpe R.P."/>
            <person name="Klimenkova P."/>
            <person name="Gaidamakova E.K."/>
            <person name="Zhou C.E."/>
            <person name="Stewart B.J."/>
            <person name="Lyman M.G."/>
            <person name="Malfatti S.A."/>
            <person name="Rubinfeld B."/>
            <person name="Courtot M."/>
            <person name="Singh J."/>
            <person name="Dalgard C.L."/>
            <person name="Hamilton T."/>
            <person name="Frey K.G."/>
            <person name="Gunde-Cimerman N."/>
            <person name="Dugan L."/>
            <person name="Daly M.J."/>
        </authorList>
    </citation>
    <scope>NUCLEOTIDE SEQUENCE [LARGE SCALE GENOMIC DNA]</scope>
    <source>
        <strain evidence="7 8">MD1149</strain>
    </source>
</reference>
<dbReference type="Proteomes" id="UP000237144">
    <property type="component" value="Unassembled WGS sequence"/>
</dbReference>
<dbReference type="PIRSF" id="PIRSF029171">
    <property type="entry name" value="Esterase_LipA"/>
    <property type="match status" value="1"/>
</dbReference>
<dbReference type="OrthoDB" id="2373480at2759"/>
<keyword evidence="8" id="KW-1185">Reference proteome</keyword>
<evidence type="ECO:0000313" key="7">
    <source>
        <dbReference type="EMBL" id="POY71232.1"/>
    </source>
</evidence>
<sequence>MRSVLVSLSALAALVQLSAAAAVPYRRWNDAKPGDVTTDPLPPTQDPFYNVPSDVASKQNGDVLKSRPVWTEFDAYSRGTYQLLYRTTNATGGATAAVTTVFAPLKPANPPRINLLMTPIDSACPNCEPAFALQSGSGSNGTSFIVPEIALDIVASLSKGWYVTVPDHDGLNAAFFAGVVEAFAGIDGLRALLNFATVLPCADNYAAALRGYSGGAHAAAWVNEYLQSYGKGLNIIAAAYGGTPVDATSTLNLLNEQPAAFLDVSSLAGQANAYPELNAFIAANLNANGTRAFQLARTLCNTQLGPLLAGINVYDLFKGGAATLLNSTVTQKYIKLNLLGNPVGSDLAPCTTNGVISVPTFMYHSSSDTTVAYAPVPAYVKSQCERGADITFATVPGLNHTAAAVAYLGDAYTYLEQAFNGTLNTTSCSDRFGINAIPGTAAYSAAIGPAAAALLASET</sequence>
<dbReference type="GO" id="GO:0016042">
    <property type="term" value="P:lipid catabolic process"/>
    <property type="evidence" value="ECO:0007669"/>
    <property type="project" value="UniProtKB-UniRule"/>
</dbReference>
<evidence type="ECO:0000256" key="6">
    <source>
        <dbReference type="PIRNR" id="PIRNR029171"/>
    </source>
</evidence>
<dbReference type="Pfam" id="PF03583">
    <property type="entry name" value="LIP"/>
    <property type="match status" value="1"/>
</dbReference>
<accession>A0A2S5B370</accession>
<gene>
    <name evidence="7" type="ORF">BMF94_5544</name>
</gene>
<evidence type="ECO:0000313" key="8">
    <source>
        <dbReference type="Proteomes" id="UP000237144"/>
    </source>
</evidence>
<dbReference type="AlphaFoldDB" id="A0A2S5B370"/>
<dbReference type="PANTHER" id="PTHR34853">
    <property type="match status" value="1"/>
</dbReference>
<proteinExistence type="inferred from homology"/>
<organism evidence="7 8">
    <name type="scientific">Rhodotorula taiwanensis</name>
    <dbReference type="NCBI Taxonomy" id="741276"/>
    <lineage>
        <taxon>Eukaryota</taxon>
        <taxon>Fungi</taxon>
        <taxon>Dikarya</taxon>
        <taxon>Basidiomycota</taxon>
        <taxon>Pucciniomycotina</taxon>
        <taxon>Microbotryomycetes</taxon>
        <taxon>Sporidiobolales</taxon>
        <taxon>Sporidiobolaceae</taxon>
        <taxon>Rhodotorula</taxon>
    </lineage>
</organism>
<dbReference type="GO" id="GO:0004806">
    <property type="term" value="F:triacylglycerol lipase activity"/>
    <property type="evidence" value="ECO:0007669"/>
    <property type="project" value="UniProtKB-UniRule"/>
</dbReference>
<name>A0A2S5B370_9BASI</name>
<dbReference type="Gene3D" id="1.10.260.130">
    <property type="match status" value="1"/>
</dbReference>
<dbReference type="PANTHER" id="PTHR34853:SF1">
    <property type="entry name" value="LIPASE 5"/>
    <property type="match status" value="1"/>
</dbReference>
<comment type="caution">
    <text evidence="7">The sequence shown here is derived from an EMBL/GenBank/DDBJ whole genome shotgun (WGS) entry which is preliminary data.</text>
</comment>
<dbReference type="EMBL" id="PJQD01000085">
    <property type="protein sequence ID" value="POY71232.1"/>
    <property type="molecule type" value="Genomic_DNA"/>
</dbReference>
<comment type="catalytic activity">
    <reaction evidence="1">
        <text>a triacylglycerol + H2O = a diacylglycerol + a fatty acid + H(+)</text>
        <dbReference type="Rhea" id="RHEA:12044"/>
        <dbReference type="ChEBI" id="CHEBI:15377"/>
        <dbReference type="ChEBI" id="CHEBI:15378"/>
        <dbReference type="ChEBI" id="CHEBI:17855"/>
        <dbReference type="ChEBI" id="CHEBI:18035"/>
        <dbReference type="ChEBI" id="CHEBI:28868"/>
        <dbReference type="EC" id="3.1.1.3"/>
    </reaction>
</comment>
<comment type="similarity">
    <text evidence="6">Belongs to the AB hydrolase superfamily. Lipase family.</text>
</comment>
<evidence type="ECO:0000256" key="3">
    <source>
        <dbReference type="ARBA" id="ARBA00022801"/>
    </source>
</evidence>
<dbReference type="InterPro" id="IPR029058">
    <property type="entry name" value="AB_hydrolase_fold"/>
</dbReference>
<protein>
    <recommendedName>
        <fullName evidence="2">triacylglycerol lipase</fullName>
        <ecNumber evidence="2">3.1.1.3</ecNumber>
    </recommendedName>
</protein>
<feature type="signal peptide" evidence="6">
    <location>
        <begin position="1"/>
        <end position="20"/>
    </location>
</feature>